<feature type="transmembrane region" description="Helical" evidence="1">
    <location>
        <begin position="9"/>
        <end position="29"/>
    </location>
</feature>
<evidence type="ECO:0000313" key="3">
    <source>
        <dbReference type="Proteomes" id="UP000199135"/>
    </source>
</evidence>
<evidence type="ECO:0008006" key="4">
    <source>
        <dbReference type="Google" id="ProtNLM"/>
    </source>
</evidence>
<feature type="transmembrane region" description="Helical" evidence="1">
    <location>
        <begin position="127"/>
        <end position="146"/>
    </location>
</feature>
<keyword evidence="1" id="KW-0472">Membrane</keyword>
<proteinExistence type="predicted"/>
<protein>
    <recommendedName>
        <fullName evidence="4">DUF2798 domain-containing protein</fullName>
    </recommendedName>
</protein>
<keyword evidence="3" id="KW-1185">Reference proteome</keyword>
<feature type="transmembrane region" description="Helical" evidence="1">
    <location>
        <begin position="49"/>
        <end position="70"/>
    </location>
</feature>
<feature type="transmembrane region" description="Helical" evidence="1">
    <location>
        <begin position="82"/>
        <end position="107"/>
    </location>
</feature>
<dbReference type="Pfam" id="PF11391">
    <property type="entry name" value="DUF2798"/>
    <property type="match status" value="2"/>
</dbReference>
<dbReference type="EMBL" id="FNWT01000001">
    <property type="protein sequence ID" value="SEH36363.1"/>
    <property type="molecule type" value="Genomic_DNA"/>
</dbReference>
<evidence type="ECO:0000313" key="2">
    <source>
        <dbReference type="EMBL" id="SEH36363.1"/>
    </source>
</evidence>
<name>A0A1H6HQX0_9ACTN</name>
<comment type="caution">
    <text evidence="2">The sequence shown here is derived from an EMBL/GenBank/DDBJ whole genome shotgun (WGS) entry which is preliminary data.</text>
</comment>
<keyword evidence="1" id="KW-1133">Transmembrane helix</keyword>
<gene>
    <name evidence="2" type="ORF">SAMN05216447_10147</name>
</gene>
<sequence>MPKNKFENAVFTALMALLMVYGMICYNIALNLGAMTNEVFVMALGELKIMWPVAFVLELFVVGRIAPMLAFSFMRPSDRTQFITYAISFCICSLMCPLMSLIATFLFKQPSLATFAQTWAMNLPAAFLWQFVVCGPVVRLAFRLAFRRVEAPQEEPTVDAQAAASKA</sequence>
<accession>A0A1H6HQX0</accession>
<dbReference type="InterPro" id="IPR021529">
    <property type="entry name" value="DUF2798"/>
</dbReference>
<reference evidence="2 3" key="1">
    <citation type="submission" date="2016-10" db="EMBL/GenBank/DDBJ databases">
        <authorList>
            <person name="Varghese N."/>
            <person name="Submissions S."/>
        </authorList>
    </citation>
    <scope>NUCLEOTIDE SEQUENCE [LARGE SCALE GENOMIC DNA]</scope>
    <source>
        <strain evidence="2 3">WCP15</strain>
    </source>
</reference>
<organism evidence="2 3">
    <name type="scientific">Parafannyhessea umbonata</name>
    <dbReference type="NCBI Taxonomy" id="604330"/>
    <lineage>
        <taxon>Bacteria</taxon>
        <taxon>Bacillati</taxon>
        <taxon>Actinomycetota</taxon>
        <taxon>Coriobacteriia</taxon>
        <taxon>Coriobacteriales</taxon>
        <taxon>Atopobiaceae</taxon>
        <taxon>Parafannyhessea</taxon>
    </lineage>
</organism>
<evidence type="ECO:0000256" key="1">
    <source>
        <dbReference type="SAM" id="Phobius"/>
    </source>
</evidence>
<dbReference type="Proteomes" id="UP000199135">
    <property type="component" value="Unassembled WGS sequence"/>
</dbReference>
<keyword evidence="1" id="KW-0812">Transmembrane</keyword>
<dbReference type="RefSeq" id="WP_078686289.1">
    <property type="nucleotide sequence ID" value="NZ_FNWT01000001.1"/>
</dbReference>